<dbReference type="Proteomes" id="UP000240908">
    <property type="component" value="Chromosome"/>
</dbReference>
<dbReference type="InterPro" id="IPR013783">
    <property type="entry name" value="Ig-like_fold"/>
</dbReference>
<feature type="domain" description="Pili assembly chaperone N-terminal" evidence="7">
    <location>
        <begin position="46"/>
        <end position="170"/>
    </location>
</feature>
<dbReference type="Pfam" id="PF00345">
    <property type="entry name" value="PapD_N"/>
    <property type="match status" value="1"/>
</dbReference>
<accession>A0ABM6UX41</accession>
<proteinExistence type="inferred from homology"/>
<evidence type="ECO:0000313" key="9">
    <source>
        <dbReference type="EMBL" id="AVX39415.1"/>
    </source>
</evidence>
<keyword evidence="6" id="KW-1133">Transmembrane helix</keyword>
<evidence type="ECO:0000256" key="1">
    <source>
        <dbReference type="ARBA" id="ARBA00004418"/>
    </source>
</evidence>
<keyword evidence="6" id="KW-0812">Transmembrane</keyword>
<dbReference type="InterPro" id="IPR001829">
    <property type="entry name" value="Pili_assmbl_chaperone_bac"/>
</dbReference>
<dbReference type="SUPFAM" id="SSF49354">
    <property type="entry name" value="PapD-like"/>
    <property type="match status" value="1"/>
</dbReference>
<dbReference type="RefSeq" id="WP_108088047.1">
    <property type="nucleotide sequence ID" value="NZ_CABHYR010000107.1"/>
</dbReference>
<keyword evidence="3" id="KW-0732">Signal</keyword>
<dbReference type="InterPro" id="IPR050643">
    <property type="entry name" value="Periplasmic_pilus_chap"/>
</dbReference>
<evidence type="ECO:0000256" key="4">
    <source>
        <dbReference type="ARBA" id="ARBA00022764"/>
    </source>
</evidence>
<evidence type="ECO:0000256" key="2">
    <source>
        <dbReference type="ARBA" id="ARBA00007399"/>
    </source>
</evidence>
<keyword evidence="4" id="KW-0574">Periplasm</keyword>
<sequence>MPVSPSILLISKRFPLRSIQLFLRWGLFVSGIMMVLIQGAAAAEGGVSLSRTRVIFQSTDSAQTLTIQNHGSRPYLVQSAVVVSPQGREAAPFLTTPPLFRLEENSKNTLRILHKDDAALPADRESVFYITAIAVPAMTQPTESEDASLSARIAVGIQNTIKLFYRPVGLSMKVEEAQGRLTFHLQDGKVQVQNPTPYYLTFSRLAFDGNEVAVRDIAPMIAPFSQASYPVTGRVQQAQWTVINDYGGNSPLFISDVLNGGKS</sequence>
<keyword evidence="6" id="KW-0472">Membrane</keyword>
<protein>
    <submittedName>
        <fullName evidence="9">Molecular chaperone</fullName>
    </submittedName>
</protein>
<dbReference type="PANTHER" id="PTHR30251">
    <property type="entry name" value="PILUS ASSEMBLY CHAPERONE"/>
    <property type="match status" value="1"/>
</dbReference>
<name>A0ABM6UX41_9GAMM</name>
<evidence type="ECO:0000259" key="8">
    <source>
        <dbReference type="Pfam" id="PF02753"/>
    </source>
</evidence>
<comment type="similarity">
    <text evidence="2">Belongs to the periplasmic pilus chaperone family.</text>
</comment>
<keyword evidence="10" id="KW-1185">Reference proteome</keyword>
<evidence type="ECO:0000256" key="5">
    <source>
        <dbReference type="ARBA" id="ARBA00023186"/>
    </source>
</evidence>
<dbReference type="Pfam" id="PF02753">
    <property type="entry name" value="PapD_C"/>
    <property type="match status" value="1"/>
</dbReference>
<dbReference type="InterPro" id="IPR016148">
    <property type="entry name" value="Pili_assmbl_chaperone_C"/>
</dbReference>
<dbReference type="EMBL" id="CP028487">
    <property type="protein sequence ID" value="AVX39415.1"/>
    <property type="molecule type" value="Genomic_DNA"/>
</dbReference>
<evidence type="ECO:0000313" key="10">
    <source>
        <dbReference type="Proteomes" id="UP000240908"/>
    </source>
</evidence>
<feature type="domain" description="Pili assembly chaperone C-terminal" evidence="8">
    <location>
        <begin position="192"/>
        <end position="250"/>
    </location>
</feature>
<gene>
    <name evidence="9" type="ORF">DA391_18125</name>
</gene>
<evidence type="ECO:0000256" key="6">
    <source>
        <dbReference type="SAM" id="Phobius"/>
    </source>
</evidence>
<dbReference type="PRINTS" id="PR00969">
    <property type="entry name" value="CHAPERONPILI"/>
</dbReference>
<dbReference type="PANTHER" id="PTHR30251:SF2">
    <property type="entry name" value="FIMBRIAL CHAPERONE YADV-RELATED"/>
    <property type="match status" value="1"/>
</dbReference>
<comment type="subcellular location">
    <subcellularLocation>
        <location evidence="1">Periplasm</location>
    </subcellularLocation>
</comment>
<dbReference type="InterPro" id="IPR036316">
    <property type="entry name" value="Pili_assmbl_chap_C_dom_sf"/>
</dbReference>
<dbReference type="InterPro" id="IPR008962">
    <property type="entry name" value="PapD-like_sf"/>
</dbReference>
<evidence type="ECO:0000259" key="7">
    <source>
        <dbReference type="Pfam" id="PF00345"/>
    </source>
</evidence>
<reference evidence="10" key="1">
    <citation type="journal article" date="2018" name="Genome Announc.">
        <title>First complete genome sequence of Yersinia massiliensis.</title>
        <authorList>
            <person name="Thomas M.C."/>
            <person name="Arling V."/>
            <person name="Goji N."/>
            <person name="Janzen T.W."/>
            <person name="Duceppe M.-O."/>
            <person name="Mathews A."/>
            <person name="Carrillo C."/>
            <person name="Amoako K."/>
        </authorList>
    </citation>
    <scope>NUCLEOTIDE SEQUENCE [LARGE SCALE GENOMIC DNA]</scope>
    <source>
        <strain evidence="10">GTA</strain>
    </source>
</reference>
<dbReference type="SUPFAM" id="SSF49584">
    <property type="entry name" value="Periplasmic chaperone C-domain"/>
    <property type="match status" value="1"/>
</dbReference>
<keyword evidence="5" id="KW-0143">Chaperone</keyword>
<feature type="transmembrane region" description="Helical" evidence="6">
    <location>
        <begin position="21"/>
        <end position="43"/>
    </location>
</feature>
<dbReference type="Gene3D" id="2.60.40.10">
    <property type="entry name" value="Immunoglobulins"/>
    <property type="match status" value="2"/>
</dbReference>
<evidence type="ECO:0000256" key="3">
    <source>
        <dbReference type="ARBA" id="ARBA00022729"/>
    </source>
</evidence>
<dbReference type="InterPro" id="IPR016147">
    <property type="entry name" value="Pili_assmbl_chaperone_N"/>
</dbReference>
<organism evidence="9 10">
    <name type="scientific">Yersinia massiliensis</name>
    <dbReference type="NCBI Taxonomy" id="419257"/>
    <lineage>
        <taxon>Bacteria</taxon>
        <taxon>Pseudomonadati</taxon>
        <taxon>Pseudomonadota</taxon>
        <taxon>Gammaproteobacteria</taxon>
        <taxon>Enterobacterales</taxon>
        <taxon>Yersiniaceae</taxon>
        <taxon>Yersinia</taxon>
    </lineage>
</organism>